<keyword evidence="1" id="KW-0812">Transmembrane</keyword>
<feature type="domain" description="DUF6534" evidence="2">
    <location>
        <begin position="145"/>
        <end position="232"/>
    </location>
</feature>
<feature type="transmembrane region" description="Helical" evidence="1">
    <location>
        <begin position="69"/>
        <end position="92"/>
    </location>
</feature>
<evidence type="ECO:0000259" key="2">
    <source>
        <dbReference type="Pfam" id="PF20152"/>
    </source>
</evidence>
<dbReference type="PANTHER" id="PTHR40465:SF1">
    <property type="entry name" value="DUF6534 DOMAIN-CONTAINING PROTEIN"/>
    <property type="match status" value="1"/>
</dbReference>
<dbReference type="KEGG" id="gtr:GLOTRDRAFT_134736"/>
<sequence>MTNPKIFNNLGPVLLGGFIALALCGIVNMQVYIYSRTFRGDYVRIKILVLIVWLLDLTHYGLIHLAVPLTLIITAIITFIVQMFFAQGVLVLSKRNWSITIPMVVLAIIRLGASAVSTVEMICLRNFHLFVAHYAWVFTLGLVASAMLDILVTASLCWYLSRSRSGIPSMNHVIDEIMLYTINNGILTCLCTVVSLTCWIRMPHNLVFLGIHFAICKLCANSFMATLNTRESLREKAHPSAERPCPLSVLFPDRRKNDDCLNSRTTKLEINVAKTIECRCDAETDLGVGKLSNLNADGPTSEFTSDNHFVKQPVIEVQSA</sequence>
<evidence type="ECO:0000256" key="1">
    <source>
        <dbReference type="SAM" id="Phobius"/>
    </source>
</evidence>
<dbReference type="OMA" id="YSHRIFR"/>
<keyword evidence="4" id="KW-1185">Reference proteome</keyword>
<dbReference type="GeneID" id="19303160"/>
<evidence type="ECO:0000313" key="4">
    <source>
        <dbReference type="Proteomes" id="UP000030669"/>
    </source>
</evidence>
<feature type="transmembrane region" description="Helical" evidence="1">
    <location>
        <begin position="208"/>
        <end position="227"/>
    </location>
</feature>
<dbReference type="AlphaFoldDB" id="S7S2F5"/>
<organism evidence="3 4">
    <name type="scientific">Gloeophyllum trabeum (strain ATCC 11539 / FP-39264 / Madison 617)</name>
    <name type="common">Brown rot fungus</name>
    <dbReference type="NCBI Taxonomy" id="670483"/>
    <lineage>
        <taxon>Eukaryota</taxon>
        <taxon>Fungi</taxon>
        <taxon>Dikarya</taxon>
        <taxon>Basidiomycota</taxon>
        <taxon>Agaricomycotina</taxon>
        <taxon>Agaricomycetes</taxon>
        <taxon>Gloeophyllales</taxon>
        <taxon>Gloeophyllaceae</taxon>
        <taxon>Gloeophyllum</taxon>
    </lineage>
</organism>
<proteinExistence type="predicted"/>
<dbReference type="RefSeq" id="XP_007860452.1">
    <property type="nucleotide sequence ID" value="XM_007862261.1"/>
</dbReference>
<feature type="transmembrane region" description="Helical" evidence="1">
    <location>
        <begin position="181"/>
        <end position="202"/>
    </location>
</feature>
<feature type="transmembrane region" description="Helical" evidence="1">
    <location>
        <begin position="104"/>
        <end position="127"/>
    </location>
</feature>
<dbReference type="OrthoDB" id="3206554at2759"/>
<reference evidence="3 4" key="1">
    <citation type="journal article" date="2012" name="Science">
        <title>The Paleozoic origin of enzymatic lignin decomposition reconstructed from 31 fungal genomes.</title>
        <authorList>
            <person name="Floudas D."/>
            <person name="Binder M."/>
            <person name="Riley R."/>
            <person name="Barry K."/>
            <person name="Blanchette R.A."/>
            <person name="Henrissat B."/>
            <person name="Martinez A.T."/>
            <person name="Otillar R."/>
            <person name="Spatafora J.W."/>
            <person name="Yadav J.S."/>
            <person name="Aerts A."/>
            <person name="Benoit I."/>
            <person name="Boyd A."/>
            <person name="Carlson A."/>
            <person name="Copeland A."/>
            <person name="Coutinho P.M."/>
            <person name="de Vries R.P."/>
            <person name="Ferreira P."/>
            <person name="Findley K."/>
            <person name="Foster B."/>
            <person name="Gaskell J."/>
            <person name="Glotzer D."/>
            <person name="Gorecki P."/>
            <person name="Heitman J."/>
            <person name="Hesse C."/>
            <person name="Hori C."/>
            <person name="Igarashi K."/>
            <person name="Jurgens J.A."/>
            <person name="Kallen N."/>
            <person name="Kersten P."/>
            <person name="Kohler A."/>
            <person name="Kuees U."/>
            <person name="Kumar T.K.A."/>
            <person name="Kuo A."/>
            <person name="LaButti K."/>
            <person name="Larrondo L.F."/>
            <person name="Lindquist E."/>
            <person name="Ling A."/>
            <person name="Lombard V."/>
            <person name="Lucas S."/>
            <person name="Lundell T."/>
            <person name="Martin R."/>
            <person name="McLaughlin D.J."/>
            <person name="Morgenstern I."/>
            <person name="Morin E."/>
            <person name="Murat C."/>
            <person name="Nagy L.G."/>
            <person name="Nolan M."/>
            <person name="Ohm R.A."/>
            <person name="Patyshakuliyeva A."/>
            <person name="Rokas A."/>
            <person name="Ruiz-Duenas F.J."/>
            <person name="Sabat G."/>
            <person name="Salamov A."/>
            <person name="Samejima M."/>
            <person name="Schmutz J."/>
            <person name="Slot J.C."/>
            <person name="St John F."/>
            <person name="Stenlid J."/>
            <person name="Sun H."/>
            <person name="Sun S."/>
            <person name="Syed K."/>
            <person name="Tsang A."/>
            <person name="Wiebenga A."/>
            <person name="Young D."/>
            <person name="Pisabarro A."/>
            <person name="Eastwood D.C."/>
            <person name="Martin F."/>
            <person name="Cullen D."/>
            <person name="Grigoriev I.V."/>
            <person name="Hibbett D.S."/>
        </authorList>
    </citation>
    <scope>NUCLEOTIDE SEQUENCE [LARGE SCALE GENOMIC DNA]</scope>
    <source>
        <strain evidence="3 4">ATCC 11539</strain>
    </source>
</reference>
<gene>
    <name evidence="3" type="ORF">GLOTRDRAFT_134736</name>
</gene>
<dbReference type="HOGENOM" id="CLU_046025_0_0_1"/>
<protein>
    <recommendedName>
        <fullName evidence="2">DUF6534 domain-containing protein</fullName>
    </recommendedName>
</protein>
<evidence type="ECO:0000313" key="3">
    <source>
        <dbReference type="EMBL" id="EPQ59944.1"/>
    </source>
</evidence>
<dbReference type="InterPro" id="IPR045339">
    <property type="entry name" value="DUF6534"/>
</dbReference>
<dbReference type="PANTHER" id="PTHR40465">
    <property type="entry name" value="CHROMOSOME 1, WHOLE GENOME SHOTGUN SEQUENCE"/>
    <property type="match status" value="1"/>
</dbReference>
<dbReference type="Pfam" id="PF20152">
    <property type="entry name" value="DUF6534"/>
    <property type="match status" value="1"/>
</dbReference>
<keyword evidence="1" id="KW-0472">Membrane</keyword>
<dbReference type="eggNOG" id="ENOG502SH62">
    <property type="taxonomic scope" value="Eukaryota"/>
</dbReference>
<dbReference type="EMBL" id="KB469296">
    <property type="protein sequence ID" value="EPQ59944.1"/>
    <property type="molecule type" value="Genomic_DNA"/>
</dbReference>
<feature type="transmembrane region" description="Helical" evidence="1">
    <location>
        <begin position="12"/>
        <end position="33"/>
    </location>
</feature>
<feature type="transmembrane region" description="Helical" evidence="1">
    <location>
        <begin position="133"/>
        <end position="160"/>
    </location>
</feature>
<keyword evidence="1" id="KW-1133">Transmembrane helix</keyword>
<dbReference type="Proteomes" id="UP000030669">
    <property type="component" value="Unassembled WGS sequence"/>
</dbReference>
<feature type="transmembrane region" description="Helical" evidence="1">
    <location>
        <begin position="45"/>
        <end position="63"/>
    </location>
</feature>
<accession>S7S2F5</accession>
<name>S7S2F5_GLOTA</name>